<sequence>MSNLRFMRTFVAVARYGSFASAAERLAMTQSAVSMQMRALEEEFGHAIFDRVGRSIALNAMGRALLPHAQLLLAQYQNMRILASGIESPVGPVAIGAIESAVSALAPAVLQIKQARPGLEVSIQTARSIALTAQLDAGDIDCAVLVEPQGRRPAGVRWTPLYREPLVMLAPAGMKHALSARLLATEPFLRFDHTQRTGALIDRALRRQRIKVNEFLELSSIEGIVGLVRQGLGVTVVPMLRNATWAQEDTLRVVALPDVTEQRSIGLLARTRDDKVGITSVIAQQILAQA</sequence>
<dbReference type="OrthoDB" id="8707631at2"/>
<dbReference type="InterPro" id="IPR036390">
    <property type="entry name" value="WH_DNA-bd_sf"/>
</dbReference>
<evidence type="ECO:0000256" key="2">
    <source>
        <dbReference type="ARBA" id="ARBA00023015"/>
    </source>
</evidence>
<dbReference type="EMBL" id="CABPSH010000009">
    <property type="protein sequence ID" value="VVE25244.1"/>
    <property type="molecule type" value="Genomic_DNA"/>
</dbReference>
<keyword evidence="3" id="KW-0238">DNA-binding</keyword>
<dbReference type="InterPro" id="IPR005119">
    <property type="entry name" value="LysR_subst-bd"/>
</dbReference>
<name>A0A5E4WNS3_9BURK</name>
<dbReference type="FunFam" id="1.10.10.10:FF:000001">
    <property type="entry name" value="LysR family transcriptional regulator"/>
    <property type="match status" value="1"/>
</dbReference>
<dbReference type="Pfam" id="PF00126">
    <property type="entry name" value="HTH_1"/>
    <property type="match status" value="1"/>
</dbReference>
<dbReference type="InterPro" id="IPR036388">
    <property type="entry name" value="WH-like_DNA-bd_sf"/>
</dbReference>
<gene>
    <name evidence="6" type="primary">oxyR_3</name>
    <name evidence="6" type="ORF">PEP31012_03365</name>
</gene>
<evidence type="ECO:0000256" key="4">
    <source>
        <dbReference type="ARBA" id="ARBA00023163"/>
    </source>
</evidence>
<dbReference type="SUPFAM" id="SSF46785">
    <property type="entry name" value="Winged helix' DNA-binding domain"/>
    <property type="match status" value="1"/>
</dbReference>
<dbReference type="Pfam" id="PF03466">
    <property type="entry name" value="LysR_substrate"/>
    <property type="match status" value="1"/>
</dbReference>
<dbReference type="AlphaFoldDB" id="A0A5E4WNS3"/>
<dbReference type="PRINTS" id="PR00039">
    <property type="entry name" value="HTHLYSR"/>
</dbReference>
<dbReference type="PROSITE" id="PS50931">
    <property type="entry name" value="HTH_LYSR"/>
    <property type="match status" value="1"/>
</dbReference>
<dbReference type="Proteomes" id="UP000400981">
    <property type="component" value="Unassembled WGS sequence"/>
</dbReference>
<evidence type="ECO:0000256" key="1">
    <source>
        <dbReference type="ARBA" id="ARBA00009437"/>
    </source>
</evidence>
<dbReference type="SUPFAM" id="SSF53850">
    <property type="entry name" value="Periplasmic binding protein-like II"/>
    <property type="match status" value="1"/>
</dbReference>
<dbReference type="InterPro" id="IPR000847">
    <property type="entry name" value="LysR_HTH_N"/>
</dbReference>
<reference evidence="6 7" key="1">
    <citation type="submission" date="2019-08" db="EMBL/GenBank/DDBJ databases">
        <authorList>
            <person name="Peeters C."/>
        </authorList>
    </citation>
    <scope>NUCLEOTIDE SEQUENCE [LARGE SCALE GENOMIC DNA]</scope>
    <source>
        <strain evidence="6 7">LMG 31012</strain>
    </source>
</reference>
<organism evidence="6 7">
    <name type="scientific">Pandoraea eparura</name>
    <dbReference type="NCBI Taxonomy" id="2508291"/>
    <lineage>
        <taxon>Bacteria</taxon>
        <taxon>Pseudomonadati</taxon>
        <taxon>Pseudomonadota</taxon>
        <taxon>Betaproteobacteria</taxon>
        <taxon>Burkholderiales</taxon>
        <taxon>Burkholderiaceae</taxon>
        <taxon>Pandoraea</taxon>
    </lineage>
</organism>
<dbReference type="GO" id="GO:0005829">
    <property type="term" value="C:cytosol"/>
    <property type="evidence" value="ECO:0007669"/>
    <property type="project" value="TreeGrafter"/>
</dbReference>
<dbReference type="Gene3D" id="3.40.190.10">
    <property type="entry name" value="Periplasmic binding protein-like II"/>
    <property type="match status" value="2"/>
</dbReference>
<dbReference type="PANTHER" id="PTHR30419">
    <property type="entry name" value="HTH-TYPE TRANSCRIPTIONAL REGULATOR YBHD"/>
    <property type="match status" value="1"/>
</dbReference>
<accession>A0A5E4WNS3</accession>
<dbReference type="Gene3D" id="1.10.10.10">
    <property type="entry name" value="Winged helix-like DNA-binding domain superfamily/Winged helix DNA-binding domain"/>
    <property type="match status" value="1"/>
</dbReference>
<dbReference type="GO" id="GO:0003700">
    <property type="term" value="F:DNA-binding transcription factor activity"/>
    <property type="evidence" value="ECO:0007669"/>
    <property type="project" value="InterPro"/>
</dbReference>
<keyword evidence="7" id="KW-1185">Reference proteome</keyword>
<keyword evidence="4" id="KW-0804">Transcription</keyword>
<comment type="similarity">
    <text evidence="1">Belongs to the LysR transcriptional regulatory family.</text>
</comment>
<evidence type="ECO:0000259" key="5">
    <source>
        <dbReference type="PROSITE" id="PS50931"/>
    </source>
</evidence>
<evidence type="ECO:0000256" key="3">
    <source>
        <dbReference type="ARBA" id="ARBA00023125"/>
    </source>
</evidence>
<feature type="domain" description="HTH lysR-type" evidence="5">
    <location>
        <begin position="1"/>
        <end position="59"/>
    </location>
</feature>
<dbReference type="GO" id="GO:0003677">
    <property type="term" value="F:DNA binding"/>
    <property type="evidence" value="ECO:0007669"/>
    <property type="project" value="UniProtKB-KW"/>
</dbReference>
<proteinExistence type="inferred from homology"/>
<protein>
    <submittedName>
        <fullName evidence="6">Hydrogen peroxide-inducible genes activator</fullName>
    </submittedName>
</protein>
<evidence type="ECO:0000313" key="7">
    <source>
        <dbReference type="Proteomes" id="UP000400981"/>
    </source>
</evidence>
<dbReference type="InterPro" id="IPR050950">
    <property type="entry name" value="HTH-type_LysR_regulators"/>
</dbReference>
<evidence type="ECO:0000313" key="6">
    <source>
        <dbReference type="EMBL" id="VVE25244.1"/>
    </source>
</evidence>
<keyword evidence="2" id="KW-0805">Transcription regulation</keyword>